<dbReference type="Pfam" id="PF00185">
    <property type="entry name" value="OTCace"/>
    <property type="match status" value="1"/>
</dbReference>
<proteinExistence type="inferred from homology"/>
<dbReference type="SUPFAM" id="SSF53671">
    <property type="entry name" value="Aspartate/ornithine carbamoyltransferase"/>
    <property type="match status" value="1"/>
</dbReference>
<dbReference type="PROSITE" id="PS00097">
    <property type="entry name" value="CARBAMOYLTRANSFERASE"/>
    <property type="match status" value="1"/>
</dbReference>
<feature type="domain" description="Aspartate/ornithine carbamoyltransferase carbamoyl-P binding" evidence="8">
    <location>
        <begin position="3"/>
        <end position="140"/>
    </location>
</feature>
<dbReference type="InterPro" id="IPR024904">
    <property type="entry name" value="OTCase_ArgI"/>
</dbReference>
<feature type="binding site" evidence="6">
    <location>
        <position position="296"/>
    </location>
    <ligand>
        <name>carbamoyl phosphate</name>
        <dbReference type="ChEBI" id="CHEBI:58228"/>
    </ligand>
</feature>
<keyword evidence="6" id="KW-0963">Cytoplasm</keyword>
<dbReference type="InterPro" id="IPR002292">
    <property type="entry name" value="Orn/put_carbamltrans"/>
</dbReference>
<evidence type="ECO:0000259" key="8">
    <source>
        <dbReference type="Pfam" id="PF02729"/>
    </source>
</evidence>
<comment type="subcellular location">
    <subcellularLocation>
        <location evidence="6">Cytoplasm</location>
    </subcellularLocation>
</comment>
<dbReference type="NCBIfam" id="TIGR00658">
    <property type="entry name" value="orni_carb_tr"/>
    <property type="match status" value="1"/>
</dbReference>
<feature type="binding site" evidence="6">
    <location>
        <position position="76"/>
    </location>
    <ligand>
        <name>carbamoyl phosphate</name>
        <dbReference type="ChEBI" id="CHEBI:58228"/>
    </ligand>
</feature>
<evidence type="ECO:0000256" key="2">
    <source>
        <dbReference type="ARBA" id="ARBA00007805"/>
    </source>
</evidence>
<evidence type="ECO:0000259" key="7">
    <source>
        <dbReference type="Pfam" id="PF00185"/>
    </source>
</evidence>
<feature type="binding site" evidence="6">
    <location>
        <begin position="49"/>
        <end position="52"/>
    </location>
    <ligand>
        <name>carbamoyl phosphate</name>
        <dbReference type="ChEBI" id="CHEBI:58228"/>
    </ligand>
</feature>
<keyword evidence="10" id="KW-1185">Reference proteome</keyword>
<name>A0ABU1ALW1_9BACT</name>
<feature type="binding site" evidence="6">
    <location>
        <begin position="127"/>
        <end position="130"/>
    </location>
    <ligand>
        <name>carbamoyl phosphate</name>
        <dbReference type="ChEBI" id="CHEBI:58228"/>
    </ligand>
</feature>
<dbReference type="EC" id="2.1.3.3" evidence="3 6"/>
<feature type="binding site" evidence="6">
    <location>
        <position position="228"/>
    </location>
    <ligand>
        <name>L-ornithine</name>
        <dbReference type="ChEBI" id="CHEBI:46911"/>
    </ligand>
</feature>
<evidence type="ECO:0000256" key="4">
    <source>
        <dbReference type="ARBA" id="ARBA00022679"/>
    </source>
</evidence>
<dbReference type="Proteomes" id="UP001243717">
    <property type="component" value="Unassembled WGS sequence"/>
</dbReference>
<sequence length="312" mass="34699">MHHFLKETDFSLEQAQQVFLLAKQFKAERASSAQPLSTQSWGLLFYKSSTRTRISFEVGVHELGGHPVVLNSQNTQIGRGETIEDTAKVMSRYLHGLVIRTFAHSIIEDFAAHASMPIVNGLTDFNHPCQLYTDIFTLLERYSPDDMDIETLKGKKVAFLGDCASNMANSWIHTAAMFGMEIVLAGPEGFEPGSEIDEALKADGLELNYTFTTDPTAAFQDADVIYTDVWVSMGDEAEAEKRKAEMAPYQVTRELLALAKSEAYFMHCLPAHAGEEVSQEVLDSPQSIIFDEAENRLHAQKAIMAKLVELNA</sequence>
<comment type="catalytic activity">
    <reaction evidence="5 6">
        <text>carbamoyl phosphate + L-ornithine = L-citrulline + phosphate + H(+)</text>
        <dbReference type="Rhea" id="RHEA:19513"/>
        <dbReference type="ChEBI" id="CHEBI:15378"/>
        <dbReference type="ChEBI" id="CHEBI:43474"/>
        <dbReference type="ChEBI" id="CHEBI:46911"/>
        <dbReference type="ChEBI" id="CHEBI:57743"/>
        <dbReference type="ChEBI" id="CHEBI:58228"/>
        <dbReference type="EC" id="2.1.3.3"/>
    </reaction>
</comment>
<feature type="binding site" evidence="6">
    <location>
        <position position="100"/>
    </location>
    <ligand>
        <name>carbamoyl phosphate</name>
        <dbReference type="ChEBI" id="CHEBI:58228"/>
    </ligand>
</feature>
<evidence type="ECO:0000256" key="1">
    <source>
        <dbReference type="ARBA" id="ARBA00004975"/>
    </source>
</evidence>
<dbReference type="HAMAP" id="MF_01109">
    <property type="entry name" value="OTCase"/>
    <property type="match status" value="1"/>
</dbReference>
<dbReference type="PRINTS" id="PR00102">
    <property type="entry name" value="OTCASE"/>
</dbReference>
<dbReference type="PANTHER" id="PTHR45753">
    <property type="entry name" value="ORNITHINE CARBAMOYLTRANSFERASE, MITOCHONDRIAL"/>
    <property type="match status" value="1"/>
</dbReference>
<dbReference type="InterPro" id="IPR006131">
    <property type="entry name" value="Asp_carbamoyltransf_Asp/Orn-bd"/>
</dbReference>
<dbReference type="PANTHER" id="PTHR45753:SF3">
    <property type="entry name" value="ORNITHINE TRANSCARBAMYLASE, MITOCHONDRIAL"/>
    <property type="match status" value="1"/>
</dbReference>
<dbReference type="Pfam" id="PF02729">
    <property type="entry name" value="OTCace_N"/>
    <property type="match status" value="1"/>
</dbReference>
<keyword evidence="4 6" id="KW-0808">Transferase</keyword>
<dbReference type="InterPro" id="IPR006132">
    <property type="entry name" value="Asp/Orn_carbamoyltranf_P-bd"/>
</dbReference>
<reference evidence="9 10" key="1">
    <citation type="submission" date="2023-04" db="EMBL/GenBank/DDBJ databases">
        <title>A novel bacteria isolated from coastal sediment.</title>
        <authorList>
            <person name="Liu X.-J."/>
            <person name="Du Z.-J."/>
        </authorList>
    </citation>
    <scope>NUCLEOTIDE SEQUENCE [LARGE SCALE GENOMIC DNA]</scope>
    <source>
        <strain evidence="9 10">SDUM461004</strain>
    </source>
</reference>
<feature type="binding site" evidence="6">
    <location>
        <begin position="232"/>
        <end position="233"/>
    </location>
    <ligand>
        <name>L-ornithine</name>
        <dbReference type="ChEBI" id="CHEBI:46911"/>
    </ligand>
</feature>
<feature type="binding site" evidence="6">
    <location>
        <position position="166"/>
    </location>
    <ligand>
        <name>L-ornithine</name>
        <dbReference type="ChEBI" id="CHEBI:46911"/>
    </ligand>
</feature>
<dbReference type="InterPro" id="IPR006130">
    <property type="entry name" value="Asp/Orn_carbamoylTrfase"/>
</dbReference>
<accession>A0ABU1ALW1</accession>
<evidence type="ECO:0000313" key="9">
    <source>
        <dbReference type="EMBL" id="MDQ8195781.1"/>
    </source>
</evidence>
<dbReference type="RefSeq" id="WP_308986230.1">
    <property type="nucleotide sequence ID" value="NZ_JARXIC010000032.1"/>
</dbReference>
<comment type="caution">
    <text evidence="9">The sequence shown here is derived from an EMBL/GenBank/DDBJ whole genome shotgun (WGS) entry which is preliminary data.</text>
</comment>
<protein>
    <recommendedName>
        <fullName evidence="3 6">Ornithine carbamoyltransferase</fullName>
        <shortName evidence="6">OTCase</shortName>
        <ecNumber evidence="3 6">2.1.3.3</ecNumber>
    </recommendedName>
</protein>
<organism evidence="9 10">
    <name type="scientific">Thalassobacterium sedimentorum</name>
    <dbReference type="NCBI Taxonomy" id="3041258"/>
    <lineage>
        <taxon>Bacteria</taxon>
        <taxon>Pseudomonadati</taxon>
        <taxon>Verrucomicrobiota</taxon>
        <taxon>Opitutia</taxon>
        <taxon>Puniceicoccales</taxon>
        <taxon>Coraliomargaritaceae</taxon>
        <taxon>Thalassobacterium</taxon>
    </lineage>
</organism>
<feature type="domain" description="Aspartate/ornithine carbamoyltransferase Asp/Orn-binding" evidence="7">
    <location>
        <begin position="153"/>
        <end position="305"/>
    </location>
</feature>
<gene>
    <name evidence="9" type="primary">argF</name>
    <name evidence="9" type="ORF">QEH59_15215</name>
</gene>
<feature type="binding site" evidence="6">
    <location>
        <begin position="268"/>
        <end position="269"/>
    </location>
    <ligand>
        <name>carbamoyl phosphate</name>
        <dbReference type="ChEBI" id="CHEBI:58228"/>
    </ligand>
</feature>
<dbReference type="GO" id="GO:0004585">
    <property type="term" value="F:ornithine carbamoyltransferase activity"/>
    <property type="evidence" value="ECO:0007669"/>
    <property type="project" value="UniProtKB-EC"/>
</dbReference>
<dbReference type="Gene3D" id="3.40.50.1370">
    <property type="entry name" value="Aspartate/ornithine carbamoyltransferase"/>
    <property type="match status" value="2"/>
</dbReference>
<comment type="similarity">
    <text evidence="2 6">Belongs to the aspartate/ornithine carbamoyltransferase superfamily. OTCase family.</text>
</comment>
<evidence type="ECO:0000256" key="3">
    <source>
        <dbReference type="ARBA" id="ARBA00013007"/>
    </source>
</evidence>
<dbReference type="EMBL" id="JARXIC010000032">
    <property type="protein sequence ID" value="MDQ8195781.1"/>
    <property type="molecule type" value="Genomic_DNA"/>
</dbReference>
<dbReference type="PRINTS" id="PR00100">
    <property type="entry name" value="AOTCASE"/>
</dbReference>
<dbReference type="InterPro" id="IPR036901">
    <property type="entry name" value="Asp/Orn_carbamoylTrfase_sf"/>
</dbReference>
<comment type="pathway">
    <text evidence="1">Amino-acid biosynthesis; L-arginine biosynthesis; L-arginine from L-ornithine and carbamoyl phosphate: step 1/3.</text>
</comment>
<dbReference type="NCBIfam" id="NF001986">
    <property type="entry name" value="PRK00779.1"/>
    <property type="match status" value="1"/>
</dbReference>
<evidence type="ECO:0000313" key="10">
    <source>
        <dbReference type="Proteomes" id="UP001243717"/>
    </source>
</evidence>
<evidence type="ECO:0000256" key="6">
    <source>
        <dbReference type="HAMAP-Rule" id="MF_01109"/>
    </source>
</evidence>
<evidence type="ECO:0000256" key="5">
    <source>
        <dbReference type="ARBA" id="ARBA00048772"/>
    </source>
</evidence>